<proteinExistence type="predicted"/>
<protein>
    <submittedName>
        <fullName evidence="1">Uncharacterized protein</fullName>
    </submittedName>
</protein>
<organism evidence="1 2">
    <name type="scientific">Bacillus anthracis</name>
    <name type="common">anthrax bacterium</name>
    <dbReference type="NCBI Taxonomy" id="1392"/>
    <lineage>
        <taxon>Bacteria</taxon>
        <taxon>Bacillati</taxon>
        <taxon>Bacillota</taxon>
        <taxon>Bacilli</taxon>
        <taxon>Bacillales</taxon>
        <taxon>Bacillaceae</taxon>
        <taxon>Bacillus</taxon>
        <taxon>Bacillus cereus group</taxon>
    </lineage>
</organism>
<dbReference type="PATRIC" id="fig|1392.242.peg.5653"/>
<sequence>MDQFVKDTINLFRNIISLFNEKGELKQNFRETKSSAIKQIYITSFYLIEDLYNPEQFYECCSDILEWIESVGTNNCELEKIKKIVKTLDTTKVPFKATQQEYKVYVIDLFGNKHHEYKTNQVEVAINNYRKRICKCKPIKLHDKSVDLESMVLDKTSVETTDYTYKKDGQTQKVKMREVVLELSIK</sequence>
<evidence type="ECO:0000313" key="2">
    <source>
        <dbReference type="Proteomes" id="UP000035904"/>
    </source>
</evidence>
<evidence type="ECO:0000313" key="1">
    <source>
        <dbReference type="EMBL" id="KLV18320.1"/>
    </source>
</evidence>
<name>A0A0J1KNR8_BACAN</name>
<dbReference type="EMBL" id="LDPG01000007">
    <property type="protein sequence ID" value="KLV18320.1"/>
    <property type="molecule type" value="Genomic_DNA"/>
</dbReference>
<dbReference type="Proteomes" id="UP000035904">
    <property type="component" value="Unassembled WGS sequence"/>
</dbReference>
<accession>A0A0J1KNR8</accession>
<dbReference type="RefSeq" id="WP_047956642.1">
    <property type="nucleotide sequence ID" value="NZ_LDPG01000007.1"/>
</dbReference>
<dbReference type="AlphaFoldDB" id="A0A0J1KNR8"/>
<reference evidence="1 2" key="1">
    <citation type="submission" date="2015-05" db="EMBL/GenBank/DDBJ databases">
        <title>Whole genome sequence and identification of bacterial endophytes from Costus igneus.</title>
        <authorList>
            <person name="Lee Y.P."/>
            <person name="Gan H.M."/>
            <person name="Eng W."/>
            <person name="Wheatley M.S."/>
            <person name="Caraballo A."/>
            <person name="Polter S."/>
            <person name="Savka M.A."/>
            <person name="Hudson A.O."/>
        </authorList>
    </citation>
    <scope>NUCLEOTIDE SEQUENCE [LARGE SCALE GENOMIC DNA]</scope>
    <source>
        <strain evidence="1 2">RIT375</strain>
    </source>
</reference>
<comment type="caution">
    <text evidence="1">The sequence shown here is derived from an EMBL/GenBank/DDBJ whole genome shotgun (WGS) entry which is preliminary data.</text>
</comment>
<gene>
    <name evidence="1" type="ORF">ABW01_13135</name>
</gene>